<evidence type="ECO:0000313" key="5">
    <source>
        <dbReference type="Proteomes" id="UP000319040"/>
    </source>
</evidence>
<proteinExistence type="predicted"/>
<dbReference type="GO" id="GO:0005576">
    <property type="term" value="C:extracellular region"/>
    <property type="evidence" value="ECO:0007669"/>
    <property type="project" value="UniProtKB-SubCell"/>
</dbReference>
<feature type="domain" description="NodB homology" evidence="3">
    <location>
        <begin position="61"/>
        <end position="106"/>
    </location>
</feature>
<keyword evidence="2" id="KW-0732">Signal</keyword>
<dbReference type="Pfam" id="PF01522">
    <property type="entry name" value="Polysacc_deac_1"/>
    <property type="match status" value="2"/>
</dbReference>
<dbReference type="AlphaFoldDB" id="A0A521BR95"/>
<dbReference type="PANTHER" id="PTHR34216:SF3">
    <property type="entry name" value="POLY-BETA-1,6-N-ACETYL-D-GLUCOSAMINE N-DEACETYLASE"/>
    <property type="match status" value="1"/>
</dbReference>
<evidence type="ECO:0000259" key="3">
    <source>
        <dbReference type="Pfam" id="PF01522"/>
    </source>
</evidence>
<reference evidence="4 5" key="1">
    <citation type="submission" date="2017-05" db="EMBL/GenBank/DDBJ databases">
        <authorList>
            <person name="Varghese N."/>
            <person name="Submissions S."/>
        </authorList>
    </citation>
    <scope>NUCLEOTIDE SEQUENCE [LARGE SCALE GENOMIC DNA]</scope>
    <source>
        <strain evidence="4 5">DSM 27040</strain>
    </source>
</reference>
<keyword evidence="5" id="KW-1185">Reference proteome</keyword>
<name>A0A521BR95_SACCC</name>
<sequence length="331" mass="38572">MANRDLLVLNYHSIMGVDSDPLINKNIYRTEKELEQDILFLKNEYHFVSLSDITEHKLNGKKLPPHSVFLTFDDGLAVNYRKIRPILLKHNIPAAFFINPFFVDNKDLHYQRKKNLIACTVLPDEVDRERGLWISLFKKYGINADNFHDALSAVGYNNSNILDELASLFNVNIEQYLNEHQVYLTSQQIEQMISEGFWFGGHSMDHPKYDDITLQEQINQTMHSVDWVKNRFGLRYSIFAFPSRDHKVSMQLFEEIKPKTELTFGVIGMGHDIIQSHVQRIGVESSGVPIRVALKLEYLKYVVHSYLGRKVYIRSGEVKHRYITTLNVRRA</sequence>
<dbReference type="PANTHER" id="PTHR34216">
    <property type="match status" value="1"/>
</dbReference>
<dbReference type="RefSeq" id="WP_185957450.1">
    <property type="nucleotide sequence ID" value="NZ_FXTB01000002.1"/>
</dbReference>
<accession>A0A521BR95</accession>
<gene>
    <name evidence="4" type="ORF">SAMN06265379_10219</name>
</gene>
<dbReference type="InterPro" id="IPR002509">
    <property type="entry name" value="NODB_dom"/>
</dbReference>
<protein>
    <submittedName>
        <fullName evidence="4">Polysaccharide deacetylase</fullName>
    </submittedName>
</protein>
<feature type="domain" description="NodB homology" evidence="3">
    <location>
        <begin position="172"/>
        <end position="248"/>
    </location>
</feature>
<evidence type="ECO:0000256" key="2">
    <source>
        <dbReference type="ARBA" id="ARBA00022729"/>
    </source>
</evidence>
<dbReference type="InterPro" id="IPR011330">
    <property type="entry name" value="Glyco_hydro/deAcase_b/a-brl"/>
</dbReference>
<dbReference type="CDD" id="cd10918">
    <property type="entry name" value="CE4_NodB_like_5s_6s"/>
    <property type="match status" value="1"/>
</dbReference>
<dbReference type="GO" id="GO:0005975">
    <property type="term" value="P:carbohydrate metabolic process"/>
    <property type="evidence" value="ECO:0007669"/>
    <property type="project" value="InterPro"/>
</dbReference>
<dbReference type="GO" id="GO:0016810">
    <property type="term" value="F:hydrolase activity, acting on carbon-nitrogen (but not peptide) bonds"/>
    <property type="evidence" value="ECO:0007669"/>
    <property type="project" value="InterPro"/>
</dbReference>
<evidence type="ECO:0000256" key="1">
    <source>
        <dbReference type="ARBA" id="ARBA00004613"/>
    </source>
</evidence>
<dbReference type="Gene3D" id="3.20.20.370">
    <property type="entry name" value="Glycoside hydrolase/deacetylase"/>
    <property type="match status" value="1"/>
</dbReference>
<dbReference type="InterPro" id="IPR051398">
    <property type="entry name" value="Polysacch_Deacetylase"/>
</dbReference>
<dbReference type="SUPFAM" id="SSF88713">
    <property type="entry name" value="Glycoside hydrolase/deacetylase"/>
    <property type="match status" value="1"/>
</dbReference>
<organism evidence="4 5">
    <name type="scientific">Saccharicrinis carchari</name>
    <dbReference type="NCBI Taxonomy" id="1168039"/>
    <lineage>
        <taxon>Bacteria</taxon>
        <taxon>Pseudomonadati</taxon>
        <taxon>Bacteroidota</taxon>
        <taxon>Bacteroidia</taxon>
        <taxon>Marinilabiliales</taxon>
        <taxon>Marinilabiliaceae</taxon>
        <taxon>Saccharicrinis</taxon>
    </lineage>
</organism>
<dbReference type="EMBL" id="FXTB01000002">
    <property type="protein sequence ID" value="SMO49688.1"/>
    <property type="molecule type" value="Genomic_DNA"/>
</dbReference>
<dbReference type="Proteomes" id="UP000319040">
    <property type="component" value="Unassembled WGS sequence"/>
</dbReference>
<comment type="subcellular location">
    <subcellularLocation>
        <location evidence="1">Secreted</location>
    </subcellularLocation>
</comment>
<evidence type="ECO:0000313" key="4">
    <source>
        <dbReference type="EMBL" id="SMO49688.1"/>
    </source>
</evidence>